<feature type="region of interest" description="Disordered" evidence="1">
    <location>
        <begin position="167"/>
        <end position="189"/>
    </location>
</feature>
<sequence>MFEKRIVIGKLWFKLPFHELEDRKPLWENVEANKKRMKSLARWYKELDIYVERDWDVIAEEESSNVGVQDEGMNVGAEEADMHDRAEIECEKLCEKLVEKNAETGLMFGDNEDEASDPLCDPLAEESDDGRYAEDDLSESSESNDDAEVVEEDVVVLDNVNYEEQIPDKEEFYPVTDDSSGDKEEQADRLAKRGLPDGVFSLRQLFRSGTEFKKNVIRYILKTRRNVVFDRWEKTKLRAKCDEKNCGWRIYCSVEKPIGKWMVKKVYEDEDKCHPVGRCKLIKSHVVADLFLEDIRRDPEMSAPEMKDEMKRRYNIIISPAQAQVASRLIFDKLQAETDEQFARLRDYEYEMKRSNKNTTVEINTIRREDGSEAFSQISLIHGVATELPKAEHRACTRHIYANLKKLHKSETLKPMFWRVASSYNEADFKLSLAAFREFDPLACDELLKRDQQTWRDAMQRVVNRYKQASREPARHTKKARKEVENSCDEAQKCRFISSTGGRYEIIEGTNGYSHGEMERDLSERFEAGQWNKIWSDCGGGRIVGPTYKRPPGRPKGKARIKGLYESPSKKKVGRKGRVPHCGICNKTCHNSRRCPTESPETREKRRRLSKQGEKDAQEAAAMNAQDEANDEAQETAEMEADLAAQMVDQVEVKFISSTAPQPSQPSQGNQVPQRILRRSTCLTSLLFG</sequence>
<proteinExistence type="predicted"/>
<feature type="compositionally biased region" description="Acidic residues" evidence="1">
    <location>
        <begin position="135"/>
        <end position="148"/>
    </location>
</feature>
<dbReference type="HOGENOM" id="CLU_006767_6_0_1"/>
<evidence type="ECO:0000256" key="1">
    <source>
        <dbReference type="SAM" id="MobiDB-lite"/>
    </source>
</evidence>
<dbReference type="Proteomes" id="UP000032141">
    <property type="component" value="Chromosome C9"/>
</dbReference>
<feature type="region of interest" description="Disordered" evidence="1">
    <location>
        <begin position="592"/>
        <end position="637"/>
    </location>
</feature>
<dbReference type="eggNOG" id="ENOG502QU1T">
    <property type="taxonomic scope" value="Eukaryota"/>
</dbReference>
<feature type="region of interest" description="Disordered" evidence="1">
    <location>
        <begin position="545"/>
        <end position="577"/>
    </location>
</feature>
<feature type="compositionally biased region" description="Acidic residues" evidence="1">
    <location>
        <begin position="628"/>
        <end position="637"/>
    </location>
</feature>
<name>A0A0D3EA46_BRAOL</name>
<organism evidence="2 3">
    <name type="scientific">Brassica oleracea var. oleracea</name>
    <dbReference type="NCBI Taxonomy" id="109376"/>
    <lineage>
        <taxon>Eukaryota</taxon>
        <taxon>Viridiplantae</taxon>
        <taxon>Streptophyta</taxon>
        <taxon>Embryophyta</taxon>
        <taxon>Tracheophyta</taxon>
        <taxon>Spermatophyta</taxon>
        <taxon>Magnoliopsida</taxon>
        <taxon>eudicotyledons</taxon>
        <taxon>Gunneridae</taxon>
        <taxon>Pentapetalae</taxon>
        <taxon>rosids</taxon>
        <taxon>malvids</taxon>
        <taxon>Brassicales</taxon>
        <taxon>Brassicaceae</taxon>
        <taxon>Brassiceae</taxon>
        <taxon>Brassica</taxon>
    </lineage>
</organism>
<feature type="compositionally biased region" description="Basic and acidic residues" evidence="1">
    <location>
        <begin position="180"/>
        <end position="189"/>
    </location>
</feature>
<feature type="region of interest" description="Disordered" evidence="1">
    <location>
        <begin position="106"/>
        <end position="148"/>
    </location>
</feature>
<reference evidence="2" key="2">
    <citation type="submission" date="2015-03" db="UniProtKB">
        <authorList>
            <consortium name="EnsemblPlants"/>
        </authorList>
    </citation>
    <scope>IDENTIFICATION</scope>
</reference>
<dbReference type="PANTHER" id="PTHR31973:SF187">
    <property type="entry name" value="MUTATOR TRANSPOSASE MUDRA PROTEIN"/>
    <property type="match status" value="1"/>
</dbReference>
<feature type="compositionally biased region" description="Basic residues" evidence="1">
    <location>
        <begin position="551"/>
        <end position="561"/>
    </location>
</feature>
<reference evidence="2 3" key="1">
    <citation type="journal article" date="2014" name="Genome Biol.">
        <title>Transcriptome and methylome profiling reveals relics of genome dominance in the mesopolyploid Brassica oleracea.</title>
        <authorList>
            <person name="Parkin I.A."/>
            <person name="Koh C."/>
            <person name="Tang H."/>
            <person name="Robinson S.J."/>
            <person name="Kagale S."/>
            <person name="Clarke W.E."/>
            <person name="Town C.D."/>
            <person name="Nixon J."/>
            <person name="Krishnakumar V."/>
            <person name="Bidwell S.L."/>
            <person name="Denoeud F."/>
            <person name="Belcram H."/>
            <person name="Links M.G."/>
            <person name="Just J."/>
            <person name="Clarke C."/>
            <person name="Bender T."/>
            <person name="Huebert T."/>
            <person name="Mason A.S."/>
            <person name="Pires J.C."/>
            <person name="Barker G."/>
            <person name="Moore J."/>
            <person name="Walley P.G."/>
            <person name="Manoli S."/>
            <person name="Batley J."/>
            <person name="Edwards D."/>
            <person name="Nelson M.N."/>
            <person name="Wang X."/>
            <person name="Paterson A.H."/>
            <person name="King G."/>
            <person name="Bancroft I."/>
            <person name="Chalhoub B."/>
            <person name="Sharpe A.G."/>
        </authorList>
    </citation>
    <scope>NUCLEOTIDE SEQUENCE</scope>
    <source>
        <strain evidence="2 3">cv. TO1000</strain>
    </source>
</reference>
<dbReference type="Gramene" id="Bo9g102400.1">
    <property type="protein sequence ID" value="Bo9g102400.1"/>
    <property type="gene ID" value="Bo9g102400"/>
</dbReference>
<keyword evidence="3" id="KW-1185">Reference proteome</keyword>
<accession>A0A0D3EA46</accession>
<dbReference type="AlphaFoldDB" id="A0A0D3EA46"/>
<evidence type="ECO:0000313" key="3">
    <source>
        <dbReference type="Proteomes" id="UP000032141"/>
    </source>
</evidence>
<evidence type="ECO:0000313" key="2">
    <source>
        <dbReference type="EnsemblPlants" id="Bo9g102400.1"/>
    </source>
</evidence>
<dbReference type="PANTHER" id="PTHR31973">
    <property type="entry name" value="POLYPROTEIN, PUTATIVE-RELATED"/>
    <property type="match status" value="1"/>
</dbReference>
<protein>
    <submittedName>
        <fullName evidence="2">Uncharacterized protein</fullName>
    </submittedName>
</protein>
<dbReference type="EnsemblPlants" id="Bo9g102400.1">
    <property type="protein sequence ID" value="Bo9g102400.1"/>
    <property type="gene ID" value="Bo9g102400"/>
</dbReference>